<reference evidence="2 3" key="1">
    <citation type="submission" date="2019-09" db="EMBL/GenBank/DDBJ databases">
        <authorList>
            <person name="Chandra G."/>
            <person name="Truman W A."/>
        </authorList>
    </citation>
    <scope>NUCLEOTIDE SEQUENCE [LARGE SCALE GENOMIC DNA]</scope>
    <source>
        <strain evidence="2">PS900</strain>
    </source>
</reference>
<gene>
    <name evidence="2" type="ORF">PS900_05454</name>
</gene>
<dbReference type="InterPro" id="IPR050708">
    <property type="entry name" value="T6SS_VgrG/RHS"/>
</dbReference>
<comment type="caution">
    <text evidence="2">The sequence shown here is derived from an EMBL/GenBank/DDBJ whole genome shotgun (WGS) entry which is preliminary data.</text>
</comment>
<proteinExistence type="predicted"/>
<dbReference type="Proteomes" id="UP000325723">
    <property type="component" value="Unassembled WGS sequence"/>
</dbReference>
<dbReference type="PANTHER" id="PTHR32305:SF15">
    <property type="entry name" value="PROTEIN RHSA-RELATED"/>
    <property type="match status" value="1"/>
</dbReference>
<evidence type="ECO:0000313" key="2">
    <source>
        <dbReference type="EMBL" id="VVP52059.1"/>
    </source>
</evidence>
<organism evidence="2 3">
    <name type="scientific">Pseudomonas fluorescens</name>
    <dbReference type="NCBI Taxonomy" id="294"/>
    <lineage>
        <taxon>Bacteria</taxon>
        <taxon>Pseudomonadati</taxon>
        <taxon>Pseudomonadota</taxon>
        <taxon>Gammaproteobacteria</taxon>
        <taxon>Pseudomonadales</taxon>
        <taxon>Pseudomonadaceae</taxon>
        <taxon>Pseudomonas</taxon>
    </lineage>
</organism>
<evidence type="ECO:0000256" key="1">
    <source>
        <dbReference type="SAM" id="MobiDB-lite"/>
    </source>
</evidence>
<evidence type="ECO:0008006" key="4">
    <source>
        <dbReference type="Google" id="ProtNLM"/>
    </source>
</evidence>
<feature type="compositionally biased region" description="Polar residues" evidence="1">
    <location>
        <begin position="885"/>
        <end position="904"/>
    </location>
</feature>
<dbReference type="EMBL" id="CABVIE010000023">
    <property type="protein sequence ID" value="VVP52059.1"/>
    <property type="molecule type" value="Genomic_DNA"/>
</dbReference>
<feature type="region of interest" description="Disordered" evidence="1">
    <location>
        <begin position="882"/>
        <end position="925"/>
    </location>
</feature>
<dbReference type="Gene3D" id="2.180.10.10">
    <property type="entry name" value="RHS repeat-associated core"/>
    <property type="match status" value="1"/>
</dbReference>
<dbReference type="InterPro" id="IPR022385">
    <property type="entry name" value="Rhs_assc_core"/>
</dbReference>
<sequence length="925" mass="104248">MNTHHHAATPTLSVIDPRALTVRSIGYCRHPDSPEIDPRTTRQSFDAAGRLVESWDPRLWGMAPQPNLTTIYGLSGQPLLTDSVDAGWQLSLPDQVGLPLSFWDARGSQRHTEFDEQQRLVTVTEQGAGERPRVVERLSYGDSAPAFAEHNQCGQMIRHDHPAGTQWAADYGLAGAVLVEEQRLLLELETPDWPPEFDARDEYLEAQSFITRHSFNPDGELQEQTDAMGNVRTIGYDVAGKSSEVWLQLAGVGQSPQSLVHDIRYNAQDQVERETAGNGVLTQVEYAADDGRLIRLVAAVGNQKPLQDLNYVYDPAGNIVELHDQSQAVSHFNNQRIEPINRYHYDSLYQLVEAQGWEVSQPSHGPALPTLLPTPLDPNQRRNYIQRFEYDRGGNLITRQHSDAPGFSMFTSARSNRSLAQRDDGSLPGEPEVALGFDAGGNQRELQRGQAMLWDSRNQLSRVTLVKRETEPDDYECYGYDRPGHRLRKTGFTHRSGRTLLTEVRYLPGLEIHRQADGEEHHVISVEAGRSNVRALHWPQGAHDDQWRYSLSDHLGSSTLELDDEAGMLTQEHYYPFGGTACWTGKSALVAQYKTIRYSGKERDATGLYYYGYRYYAPWLQRWICPDPAGSADGLNVFQMVGNKPVSFYDWQGTIKVPVDIFITDIVNPLAKSIGTGWFEELVWDEHKSTFVSVGPVYGRGLEVIEGESSEWTPGSFGHAVALFRDQDRKLRLFVNMYFQHMGIQPEMGLPEFAGVLKVDEQDSSRFVITNFSGHYKPVSSIDVEAMIREVAPQQQSVSYVPAPESSTFDSALRLSSIDSPEEYSRLVNSFKKDLNGLIGYLKEQDVWEASKDRWGGNEGMNIIFKMEATGLTRQEIYDKEFESRNANTRPQPRQSSTRPANTMPTPPQGKSKKPSFLTKLFGRR</sequence>
<dbReference type="AlphaFoldDB" id="A0A8H2NXE1"/>
<evidence type="ECO:0000313" key="3">
    <source>
        <dbReference type="Proteomes" id="UP000325723"/>
    </source>
</evidence>
<name>A0A8H2NXE1_PSEFL</name>
<dbReference type="RefSeq" id="WP_150759398.1">
    <property type="nucleotide sequence ID" value="NZ_CABVIE010000023.1"/>
</dbReference>
<protein>
    <recommendedName>
        <fullName evidence="4">RHS repeat protein</fullName>
    </recommendedName>
</protein>
<dbReference type="NCBIfam" id="TIGR03696">
    <property type="entry name" value="Rhs_assc_core"/>
    <property type="match status" value="1"/>
</dbReference>
<accession>A0A8H2NXE1</accession>
<dbReference type="PANTHER" id="PTHR32305">
    <property type="match status" value="1"/>
</dbReference>